<evidence type="ECO:0000256" key="2">
    <source>
        <dbReference type="ARBA" id="ARBA00022614"/>
    </source>
</evidence>
<comment type="caution">
    <text evidence="7">The sequence shown here is derived from an EMBL/GenBank/DDBJ whole genome shotgun (WGS) entry which is preliminary data.</text>
</comment>
<proteinExistence type="predicted"/>
<comment type="subcellular location">
    <subcellularLocation>
        <location evidence="1">Cytoplasm</location>
        <location evidence="1">Cytoskeleton</location>
        <location evidence="1">Cilium axoneme</location>
    </subcellularLocation>
</comment>
<dbReference type="InterPro" id="IPR003591">
    <property type="entry name" value="Leu-rich_rpt_typical-subtyp"/>
</dbReference>
<evidence type="ECO:0000313" key="8">
    <source>
        <dbReference type="Proteomes" id="UP001491310"/>
    </source>
</evidence>
<accession>A0ABR2YC18</accession>
<keyword evidence="8" id="KW-1185">Reference proteome</keyword>
<protein>
    <recommendedName>
        <fullName evidence="9">L domain-like protein</fullName>
    </recommendedName>
</protein>
<keyword evidence="4" id="KW-0677">Repeat</keyword>
<evidence type="ECO:0000256" key="4">
    <source>
        <dbReference type="ARBA" id="ARBA00022737"/>
    </source>
</evidence>
<dbReference type="Proteomes" id="UP001491310">
    <property type="component" value="Unassembled WGS sequence"/>
</dbReference>
<evidence type="ECO:0000313" key="7">
    <source>
        <dbReference type="EMBL" id="KAK9902041.1"/>
    </source>
</evidence>
<feature type="transmembrane region" description="Helical" evidence="5">
    <location>
        <begin position="665"/>
        <end position="688"/>
    </location>
</feature>
<keyword evidence="5" id="KW-0472">Membrane</keyword>
<dbReference type="Gene3D" id="3.80.10.10">
    <property type="entry name" value="Ribonuclease Inhibitor"/>
    <property type="match status" value="1"/>
</dbReference>
<evidence type="ECO:0000256" key="6">
    <source>
        <dbReference type="SAM" id="SignalP"/>
    </source>
</evidence>
<evidence type="ECO:0008006" key="9">
    <source>
        <dbReference type="Google" id="ProtNLM"/>
    </source>
</evidence>
<evidence type="ECO:0000256" key="3">
    <source>
        <dbReference type="ARBA" id="ARBA00022729"/>
    </source>
</evidence>
<dbReference type="SMART" id="SM00369">
    <property type="entry name" value="LRR_TYP"/>
    <property type="match status" value="5"/>
</dbReference>
<dbReference type="InterPro" id="IPR001611">
    <property type="entry name" value="Leu-rich_rpt"/>
</dbReference>
<feature type="signal peptide" evidence="6">
    <location>
        <begin position="1"/>
        <end position="23"/>
    </location>
</feature>
<name>A0ABR2YC18_9CHLO</name>
<feature type="chain" id="PRO_5046655762" description="L domain-like protein" evidence="6">
    <location>
        <begin position="24"/>
        <end position="766"/>
    </location>
</feature>
<dbReference type="Pfam" id="PF13855">
    <property type="entry name" value="LRR_8"/>
    <property type="match status" value="1"/>
</dbReference>
<keyword evidence="5" id="KW-1133">Transmembrane helix</keyword>
<keyword evidence="5" id="KW-0812">Transmembrane</keyword>
<dbReference type="InterPro" id="IPR032675">
    <property type="entry name" value="LRR_dom_sf"/>
</dbReference>
<organism evidence="7 8">
    <name type="scientific">Coccomyxa subellipsoidea</name>
    <dbReference type="NCBI Taxonomy" id="248742"/>
    <lineage>
        <taxon>Eukaryota</taxon>
        <taxon>Viridiplantae</taxon>
        <taxon>Chlorophyta</taxon>
        <taxon>core chlorophytes</taxon>
        <taxon>Trebouxiophyceae</taxon>
        <taxon>Trebouxiophyceae incertae sedis</taxon>
        <taxon>Coccomyxaceae</taxon>
        <taxon>Coccomyxa</taxon>
    </lineage>
</organism>
<sequence>MEGHWRVVPLAVLLLFSFKFARADVQKLTCTDVHDENQGIFYECQNFGKVVAKENTTYYLTVDPQSAAYQQFDINITLTSINGDADLIVGTPGASSNLASTHNVGQDIVFVYRTELAAGKYAVVVTGYALETQYELTVQLVETQRTLRPAATLALGQMMVDCCATDETACTDLKAKFPQLNSRDADVNPDFCYMHGNVCTRDGVLLELAAFAGGDLSCKFPGDAVMGVFKGLTRLDLSGNRISGNITDVAKTLSALPKLEYVDLGFDSLEGPLDSACGLAHTRKLESLNLMNNALSGSIPACFTQLPELVELHLDYNQLTGSLPAFDTANSPMVYFSAAYQMGFLSGISGAVPKSFGKMKNLAYLDLGGNMLTGSLPASLPASMIDLRLGANFFSGSLPASYGLMQNLVSMELDGNSLEGTLPNGLAAMSSLKLLDLSSNYLTGTLPADWTGSPRLTLLLLGNNLLTGTLPASLALLEELVVLDIHNNTLSGSLDEFAFETVSNRQDLHSTLRYFDVGNNSFTGDMQKLDALKRLAVFSNYAPLAITPDELQAMAANTTVSTIRARAQMTPRTFDISNNGFDGSFPEWLVDKVAQCKEDITLILDGVQFTCPPHGFELEETPPAGRLDGLFCYNAPVDAPITDATPTSAIATMLHIERHGLSGGAIFGIVVAVLIGVALLAGGGYWIWKRRSANSFDRFDKFDSGAAAGPMQGGGATNLYASSKFGGRMVYPDMQEVEMGDAPLSRESSTKGFNVNLKSGRKLELP</sequence>
<dbReference type="PANTHER" id="PTHR48060:SF21">
    <property type="entry name" value="L DOMAIN-LIKE PROTEIN"/>
    <property type="match status" value="1"/>
</dbReference>
<dbReference type="Pfam" id="PF00560">
    <property type="entry name" value="LRR_1"/>
    <property type="match status" value="3"/>
</dbReference>
<evidence type="ECO:0000256" key="1">
    <source>
        <dbReference type="ARBA" id="ARBA00004430"/>
    </source>
</evidence>
<dbReference type="PANTHER" id="PTHR48060">
    <property type="entry name" value="DNA DAMAGE-REPAIR/TOLERATION PROTEIN DRT100"/>
    <property type="match status" value="1"/>
</dbReference>
<gene>
    <name evidence="7" type="ORF">WJX75_002202</name>
</gene>
<dbReference type="SUPFAM" id="SSF52058">
    <property type="entry name" value="L domain-like"/>
    <property type="match status" value="1"/>
</dbReference>
<keyword evidence="2" id="KW-0433">Leucine-rich repeat</keyword>
<dbReference type="InterPro" id="IPR053211">
    <property type="entry name" value="DNA_repair-toleration"/>
</dbReference>
<evidence type="ECO:0000256" key="5">
    <source>
        <dbReference type="SAM" id="Phobius"/>
    </source>
</evidence>
<reference evidence="7 8" key="1">
    <citation type="journal article" date="2024" name="Nat. Commun.">
        <title>Phylogenomics reveals the evolutionary origins of lichenization in chlorophyte algae.</title>
        <authorList>
            <person name="Puginier C."/>
            <person name="Libourel C."/>
            <person name="Otte J."/>
            <person name="Skaloud P."/>
            <person name="Haon M."/>
            <person name="Grisel S."/>
            <person name="Petersen M."/>
            <person name="Berrin J.G."/>
            <person name="Delaux P.M."/>
            <person name="Dal Grande F."/>
            <person name="Keller J."/>
        </authorList>
    </citation>
    <scope>NUCLEOTIDE SEQUENCE [LARGE SCALE GENOMIC DNA]</scope>
    <source>
        <strain evidence="7 8">SAG 216-7</strain>
    </source>
</reference>
<keyword evidence="3 6" id="KW-0732">Signal</keyword>
<dbReference type="EMBL" id="JALJOT010000016">
    <property type="protein sequence ID" value="KAK9902041.1"/>
    <property type="molecule type" value="Genomic_DNA"/>
</dbReference>